<evidence type="ECO:0008006" key="3">
    <source>
        <dbReference type="Google" id="ProtNLM"/>
    </source>
</evidence>
<dbReference type="EMBL" id="JBHSWJ010000002">
    <property type="protein sequence ID" value="MFC6714413.1"/>
    <property type="molecule type" value="Genomic_DNA"/>
</dbReference>
<name>A0ABW2AUB8_9MICO</name>
<reference evidence="2" key="1">
    <citation type="journal article" date="2019" name="Int. J. Syst. Evol. Microbiol.">
        <title>The Global Catalogue of Microorganisms (GCM) 10K type strain sequencing project: providing services to taxonomists for standard genome sequencing and annotation.</title>
        <authorList>
            <consortium name="The Broad Institute Genomics Platform"/>
            <consortium name="The Broad Institute Genome Sequencing Center for Infectious Disease"/>
            <person name="Wu L."/>
            <person name="Ma J."/>
        </authorList>
    </citation>
    <scope>NUCLEOTIDE SEQUENCE [LARGE SCALE GENOMIC DNA]</scope>
    <source>
        <strain evidence="2">NBRC 106593</strain>
    </source>
</reference>
<proteinExistence type="predicted"/>
<evidence type="ECO:0000313" key="1">
    <source>
        <dbReference type="EMBL" id="MFC6714413.1"/>
    </source>
</evidence>
<comment type="caution">
    <text evidence="1">The sequence shown here is derived from an EMBL/GenBank/DDBJ whole genome shotgun (WGS) entry which is preliminary data.</text>
</comment>
<dbReference type="RefSeq" id="WP_291522065.1">
    <property type="nucleotide sequence ID" value="NZ_JBHSWJ010000002.1"/>
</dbReference>
<sequence length="112" mass="11428">MTLNSNHVSSEGVGGGSARPELVDAIAQAVLATPGVQGLHSGRFGEVATYLPGRRVAGVRTAESGSDIHIVVAWGHPVPATADAVRAAVQRVAPGRIDVTVEDVAAPDESLR</sequence>
<keyword evidence="2" id="KW-1185">Reference proteome</keyword>
<protein>
    <recommendedName>
        <fullName evidence="3">Asp23/Gls24 family envelope stress response protein</fullName>
    </recommendedName>
</protein>
<gene>
    <name evidence="1" type="ORF">ACFQBT_11525</name>
</gene>
<accession>A0ABW2AUB8</accession>
<evidence type="ECO:0000313" key="2">
    <source>
        <dbReference type="Proteomes" id="UP001596356"/>
    </source>
</evidence>
<dbReference type="Proteomes" id="UP001596356">
    <property type="component" value="Unassembled WGS sequence"/>
</dbReference>
<organism evidence="1 2">
    <name type="scientific">Branchiibius cervicis</name>
    <dbReference type="NCBI Taxonomy" id="908252"/>
    <lineage>
        <taxon>Bacteria</taxon>
        <taxon>Bacillati</taxon>
        <taxon>Actinomycetota</taxon>
        <taxon>Actinomycetes</taxon>
        <taxon>Micrococcales</taxon>
        <taxon>Dermacoccaceae</taxon>
        <taxon>Branchiibius</taxon>
    </lineage>
</organism>